<feature type="region of interest" description="Disordered" evidence="1">
    <location>
        <begin position="32"/>
        <end position="57"/>
    </location>
</feature>
<dbReference type="EMBL" id="JBHSKP010000010">
    <property type="protein sequence ID" value="MFC5153523.1"/>
    <property type="molecule type" value="Genomic_DNA"/>
</dbReference>
<evidence type="ECO:0000313" key="2">
    <source>
        <dbReference type="EMBL" id="MFC5153523.1"/>
    </source>
</evidence>
<evidence type="ECO:0008006" key="4">
    <source>
        <dbReference type="Google" id="ProtNLM"/>
    </source>
</evidence>
<name>A0ABW0ALF4_9ACTN</name>
<keyword evidence="3" id="KW-1185">Reference proteome</keyword>
<protein>
    <recommendedName>
        <fullName evidence="4">CsbD family protein</fullName>
    </recommendedName>
</protein>
<evidence type="ECO:0000313" key="3">
    <source>
        <dbReference type="Proteomes" id="UP001596160"/>
    </source>
</evidence>
<reference evidence="3" key="1">
    <citation type="journal article" date="2019" name="Int. J. Syst. Evol. Microbiol.">
        <title>The Global Catalogue of Microorganisms (GCM) 10K type strain sequencing project: providing services to taxonomists for standard genome sequencing and annotation.</title>
        <authorList>
            <consortium name="The Broad Institute Genomics Platform"/>
            <consortium name="The Broad Institute Genome Sequencing Center for Infectious Disease"/>
            <person name="Wu L."/>
            <person name="Ma J."/>
        </authorList>
    </citation>
    <scope>NUCLEOTIDE SEQUENCE [LARGE SCALE GENOMIC DNA]</scope>
    <source>
        <strain evidence="3">PCU 266</strain>
    </source>
</reference>
<evidence type="ECO:0000256" key="1">
    <source>
        <dbReference type="SAM" id="MobiDB-lite"/>
    </source>
</evidence>
<dbReference type="RefSeq" id="WP_344479464.1">
    <property type="nucleotide sequence ID" value="NZ_BAAASB010000012.1"/>
</dbReference>
<sequence length="57" mass="6655">MGWVKAKLRQVKGRKKEADGIALHNERLRAEGLREKESGRSEEAALREARRRRQEGR</sequence>
<feature type="compositionally biased region" description="Basic and acidic residues" evidence="1">
    <location>
        <begin position="32"/>
        <end position="48"/>
    </location>
</feature>
<proteinExistence type="predicted"/>
<gene>
    <name evidence="2" type="ORF">ACFPRH_17460</name>
</gene>
<organism evidence="2 3">
    <name type="scientific">Streptomyces amakusaensis</name>
    <dbReference type="NCBI Taxonomy" id="67271"/>
    <lineage>
        <taxon>Bacteria</taxon>
        <taxon>Bacillati</taxon>
        <taxon>Actinomycetota</taxon>
        <taxon>Actinomycetes</taxon>
        <taxon>Kitasatosporales</taxon>
        <taxon>Streptomycetaceae</taxon>
        <taxon>Streptomyces</taxon>
    </lineage>
</organism>
<dbReference type="Proteomes" id="UP001596160">
    <property type="component" value="Unassembled WGS sequence"/>
</dbReference>
<comment type="caution">
    <text evidence="2">The sequence shown here is derived from an EMBL/GenBank/DDBJ whole genome shotgun (WGS) entry which is preliminary data.</text>
</comment>
<accession>A0ABW0ALF4</accession>